<comment type="subcellular location">
    <subcellularLocation>
        <location evidence="1">Cytoplasm</location>
    </subcellularLocation>
</comment>
<dbReference type="OrthoDB" id="120967at2759"/>
<evidence type="ECO:0000256" key="4">
    <source>
        <dbReference type="SAM" id="Phobius"/>
    </source>
</evidence>
<dbReference type="InterPro" id="IPR051837">
    <property type="entry name" value="SortingNexin/PXDomain-PKLike"/>
</dbReference>
<keyword evidence="4" id="KW-1133">Transmembrane helix</keyword>
<sequence>MKAMRTVQDLIEEAKLRTVWWALCIFAVSYFLTHTSKSMWMNLPISILFVSALRILFNEVEFRWKVRSVRQPTYLSHLEKKQLSVNDSRLSTMPPPPKWKRKVDSPVVEAAMSDFIDKILKDFVVDLWYSEITPDREFPGQIRAIIMDALGEISGRVKELNLVDLLTRDIVDLIGDHLDLFRRNQAAIGVEVMAMLSSEERDERLKHHLMASKELHPALISPESSSTANGWNVSCGTQTTRSSISFD</sequence>
<keyword evidence="7" id="KW-1185">Reference proteome</keyword>
<protein>
    <recommendedName>
        <fullName evidence="5">PXA domain-containing protein</fullName>
    </recommendedName>
</protein>
<dbReference type="PROSITE" id="PS51207">
    <property type="entry name" value="PXA"/>
    <property type="match status" value="1"/>
</dbReference>
<evidence type="ECO:0000313" key="7">
    <source>
        <dbReference type="Proteomes" id="UP000737018"/>
    </source>
</evidence>
<reference evidence="6" key="1">
    <citation type="submission" date="2020-03" db="EMBL/GenBank/DDBJ databases">
        <title>Castanea mollissima Vanexum genome sequencing.</title>
        <authorList>
            <person name="Staton M."/>
        </authorList>
    </citation>
    <scope>NUCLEOTIDE SEQUENCE</scope>
    <source>
        <tissue evidence="6">Leaf</tissue>
    </source>
</reference>
<evidence type="ECO:0000313" key="6">
    <source>
        <dbReference type="EMBL" id="KAF3971908.1"/>
    </source>
</evidence>
<keyword evidence="2" id="KW-0963">Cytoplasm</keyword>
<feature type="compositionally biased region" description="Polar residues" evidence="3">
    <location>
        <begin position="222"/>
        <end position="247"/>
    </location>
</feature>
<dbReference type="Pfam" id="PF02194">
    <property type="entry name" value="PXA"/>
    <property type="match status" value="1"/>
</dbReference>
<feature type="domain" description="PXA" evidence="5">
    <location>
        <begin position="105"/>
        <end position="247"/>
    </location>
</feature>
<keyword evidence="4" id="KW-0472">Membrane</keyword>
<keyword evidence="4" id="KW-0812">Transmembrane</keyword>
<comment type="caution">
    <text evidence="6">The sequence shown here is derived from an EMBL/GenBank/DDBJ whole genome shotgun (WGS) entry which is preliminary data.</text>
</comment>
<evidence type="ECO:0000256" key="3">
    <source>
        <dbReference type="SAM" id="MobiDB-lite"/>
    </source>
</evidence>
<dbReference type="GO" id="GO:0005737">
    <property type="term" value="C:cytoplasm"/>
    <property type="evidence" value="ECO:0007669"/>
    <property type="project" value="UniProtKB-SubCell"/>
</dbReference>
<dbReference type="AlphaFoldDB" id="A0A8J4VTT4"/>
<dbReference type="InterPro" id="IPR003114">
    <property type="entry name" value="Phox_assoc"/>
</dbReference>
<evidence type="ECO:0000259" key="5">
    <source>
        <dbReference type="PROSITE" id="PS51207"/>
    </source>
</evidence>
<organism evidence="6 7">
    <name type="scientific">Castanea mollissima</name>
    <name type="common">Chinese chestnut</name>
    <dbReference type="NCBI Taxonomy" id="60419"/>
    <lineage>
        <taxon>Eukaryota</taxon>
        <taxon>Viridiplantae</taxon>
        <taxon>Streptophyta</taxon>
        <taxon>Embryophyta</taxon>
        <taxon>Tracheophyta</taxon>
        <taxon>Spermatophyta</taxon>
        <taxon>Magnoliopsida</taxon>
        <taxon>eudicotyledons</taxon>
        <taxon>Gunneridae</taxon>
        <taxon>Pentapetalae</taxon>
        <taxon>rosids</taxon>
        <taxon>fabids</taxon>
        <taxon>Fagales</taxon>
        <taxon>Fagaceae</taxon>
        <taxon>Castanea</taxon>
    </lineage>
</organism>
<dbReference type="EMBL" id="JRKL02000382">
    <property type="protein sequence ID" value="KAF3971908.1"/>
    <property type="molecule type" value="Genomic_DNA"/>
</dbReference>
<dbReference type="PANTHER" id="PTHR22999">
    <property type="entry name" value="PX SERINE/THREONINE KINASE PXK"/>
    <property type="match status" value="1"/>
</dbReference>
<name>A0A8J4VTT4_9ROSI</name>
<dbReference type="PANTHER" id="PTHR22999:SF23">
    <property type="entry name" value="SORTING NEXIN-16"/>
    <property type="match status" value="1"/>
</dbReference>
<dbReference type="Proteomes" id="UP000737018">
    <property type="component" value="Unassembled WGS sequence"/>
</dbReference>
<accession>A0A8J4VTT4</accession>
<evidence type="ECO:0000256" key="1">
    <source>
        <dbReference type="ARBA" id="ARBA00004496"/>
    </source>
</evidence>
<feature type="region of interest" description="Disordered" evidence="3">
    <location>
        <begin position="221"/>
        <end position="247"/>
    </location>
</feature>
<feature type="transmembrane region" description="Helical" evidence="4">
    <location>
        <begin position="16"/>
        <end position="33"/>
    </location>
</feature>
<proteinExistence type="predicted"/>
<evidence type="ECO:0000256" key="2">
    <source>
        <dbReference type="ARBA" id="ARBA00022490"/>
    </source>
</evidence>
<gene>
    <name evidence="6" type="ORF">CMV_004538</name>
</gene>
<feature type="transmembrane region" description="Helical" evidence="4">
    <location>
        <begin position="39"/>
        <end position="57"/>
    </location>
</feature>